<proteinExistence type="predicted"/>
<evidence type="ECO:0000313" key="1">
    <source>
        <dbReference type="EMBL" id="MCI70791.1"/>
    </source>
</evidence>
<reference evidence="1 2" key="1">
    <citation type="journal article" date="2018" name="Front. Plant Sci.">
        <title>Red Clover (Trifolium pratense) and Zigzag Clover (T. medium) - A Picture of Genomic Similarities and Differences.</title>
        <authorList>
            <person name="Dluhosova J."/>
            <person name="Istvanek J."/>
            <person name="Nedelnik J."/>
            <person name="Repkova J."/>
        </authorList>
    </citation>
    <scope>NUCLEOTIDE SEQUENCE [LARGE SCALE GENOMIC DNA]</scope>
    <source>
        <strain evidence="2">cv. 10/8</strain>
        <tissue evidence="1">Leaf</tissue>
    </source>
</reference>
<organism evidence="1 2">
    <name type="scientific">Trifolium medium</name>
    <dbReference type="NCBI Taxonomy" id="97028"/>
    <lineage>
        <taxon>Eukaryota</taxon>
        <taxon>Viridiplantae</taxon>
        <taxon>Streptophyta</taxon>
        <taxon>Embryophyta</taxon>
        <taxon>Tracheophyta</taxon>
        <taxon>Spermatophyta</taxon>
        <taxon>Magnoliopsida</taxon>
        <taxon>eudicotyledons</taxon>
        <taxon>Gunneridae</taxon>
        <taxon>Pentapetalae</taxon>
        <taxon>rosids</taxon>
        <taxon>fabids</taxon>
        <taxon>Fabales</taxon>
        <taxon>Fabaceae</taxon>
        <taxon>Papilionoideae</taxon>
        <taxon>50 kb inversion clade</taxon>
        <taxon>NPAAA clade</taxon>
        <taxon>Hologalegina</taxon>
        <taxon>IRL clade</taxon>
        <taxon>Trifolieae</taxon>
        <taxon>Trifolium</taxon>
    </lineage>
</organism>
<comment type="caution">
    <text evidence="1">The sequence shown here is derived from an EMBL/GenBank/DDBJ whole genome shotgun (WGS) entry which is preliminary data.</text>
</comment>
<evidence type="ECO:0000313" key="2">
    <source>
        <dbReference type="Proteomes" id="UP000265520"/>
    </source>
</evidence>
<keyword evidence="2" id="KW-1185">Reference proteome</keyword>
<dbReference type="Proteomes" id="UP000265520">
    <property type="component" value="Unassembled WGS sequence"/>
</dbReference>
<dbReference type="AlphaFoldDB" id="A0A392UB92"/>
<protein>
    <submittedName>
        <fullName evidence="1">Uncharacterized protein</fullName>
    </submittedName>
</protein>
<dbReference type="EMBL" id="LXQA010783035">
    <property type="protein sequence ID" value="MCI70791.1"/>
    <property type="molecule type" value="Genomic_DNA"/>
</dbReference>
<accession>A0A392UB92</accession>
<name>A0A392UB92_9FABA</name>
<feature type="non-terminal residue" evidence="1">
    <location>
        <position position="1"/>
    </location>
</feature>
<sequence>VAEHPSQGELAKRGESSLQREVRVLECSSCLMNARLASPRRR</sequence>